<feature type="domain" description="SusD-like N-terminal" evidence="7">
    <location>
        <begin position="45"/>
        <end position="221"/>
    </location>
</feature>
<evidence type="ECO:0000256" key="3">
    <source>
        <dbReference type="ARBA" id="ARBA00022729"/>
    </source>
</evidence>
<organism evidence="8 9">
    <name type="scientific">Chitinophaga defluvii</name>
    <dbReference type="NCBI Taxonomy" id="3163343"/>
    <lineage>
        <taxon>Bacteria</taxon>
        <taxon>Pseudomonadati</taxon>
        <taxon>Bacteroidota</taxon>
        <taxon>Chitinophagia</taxon>
        <taxon>Chitinophagales</taxon>
        <taxon>Chitinophagaceae</taxon>
        <taxon>Chitinophaga</taxon>
    </lineage>
</organism>
<accession>A0ABV2TBK0</accession>
<evidence type="ECO:0000256" key="4">
    <source>
        <dbReference type="ARBA" id="ARBA00023136"/>
    </source>
</evidence>
<evidence type="ECO:0000256" key="5">
    <source>
        <dbReference type="ARBA" id="ARBA00023237"/>
    </source>
</evidence>
<dbReference type="Pfam" id="PF07980">
    <property type="entry name" value="SusD_RagB"/>
    <property type="match status" value="1"/>
</dbReference>
<proteinExistence type="inferred from homology"/>
<dbReference type="InterPro" id="IPR011990">
    <property type="entry name" value="TPR-like_helical_dom_sf"/>
</dbReference>
<dbReference type="EMBL" id="JBEXAC010000002">
    <property type="protein sequence ID" value="MET7000376.1"/>
    <property type="molecule type" value="Genomic_DNA"/>
</dbReference>
<dbReference type="RefSeq" id="WP_354662936.1">
    <property type="nucleotide sequence ID" value="NZ_JBEXAC010000002.1"/>
</dbReference>
<evidence type="ECO:0000313" key="8">
    <source>
        <dbReference type="EMBL" id="MET7000376.1"/>
    </source>
</evidence>
<sequence length="544" mass="62839">MRKVFYIILLVSCTLSCTNTLDVEPRDKYSNNVVWKNVNSLDLYINSLYGALYQFAEVGGPNLSDGYSDILKYSQTYMDTYHNRVCLSPAFLSPNTAEALSPWSATYGNIKKLNEFIIDAHKYGGNISGDELAMRLAEIRFLRAFIYSKLIIRHGGVVLRVDNEVLDGPEQKNKKRSTTAECWQWVMTELKAIAEQLPEQWSNNNWGRITKGAAYALLARSALYAEKWDDAIVAGRKVESIANSGRYGLMDSFSDVFYTPHNKELILAAYYKRPDLTNDFDKYFAPTGDIERYGGYASPTEELVVQYDIKTGNKWEPFSWANPDHSANPYVNRDPRFYATILYNGAPWKGRNIETYVGGTDSYIEYFDGNARNRTVTGYFIRKFLENKTKDFVAEKGDQYWIELRYAEVLTILSEAYGRGKGDFITAYRYLNMLRERPGVGLPGLVVKYKQEDYLQDLQKEKMCEFAFEGHRYWDLRRWKKAGTVLNGVRMHGVEITKTGDTYQYNIVDCDKADRFFPDRYYTVPIPDFETKNNLECRQDPAWQ</sequence>
<reference evidence="8 9" key="1">
    <citation type="submission" date="2024-06" db="EMBL/GenBank/DDBJ databases">
        <title>Chitinophaga defluvii sp. nov., isolated from municipal sewage.</title>
        <authorList>
            <person name="Zhang L."/>
        </authorList>
    </citation>
    <scope>NUCLEOTIDE SEQUENCE [LARGE SCALE GENOMIC DNA]</scope>
    <source>
        <strain evidence="8 9">H8</strain>
    </source>
</reference>
<comment type="similarity">
    <text evidence="2">Belongs to the SusD family.</text>
</comment>
<name>A0ABV2TBK0_9BACT</name>
<protein>
    <submittedName>
        <fullName evidence="8">RagB/SusD family nutrient uptake outer membrane protein</fullName>
    </submittedName>
</protein>
<comment type="caution">
    <text evidence="8">The sequence shown here is derived from an EMBL/GenBank/DDBJ whole genome shotgun (WGS) entry which is preliminary data.</text>
</comment>
<evidence type="ECO:0000256" key="1">
    <source>
        <dbReference type="ARBA" id="ARBA00004442"/>
    </source>
</evidence>
<evidence type="ECO:0000259" key="7">
    <source>
        <dbReference type="Pfam" id="PF14322"/>
    </source>
</evidence>
<keyword evidence="5" id="KW-0998">Cell outer membrane</keyword>
<dbReference type="Pfam" id="PF14322">
    <property type="entry name" value="SusD-like_3"/>
    <property type="match status" value="1"/>
</dbReference>
<comment type="subcellular location">
    <subcellularLocation>
        <location evidence="1">Cell outer membrane</location>
    </subcellularLocation>
</comment>
<keyword evidence="3" id="KW-0732">Signal</keyword>
<keyword evidence="9" id="KW-1185">Reference proteome</keyword>
<dbReference type="Gene3D" id="1.25.40.390">
    <property type="match status" value="1"/>
</dbReference>
<dbReference type="SUPFAM" id="SSF48452">
    <property type="entry name" value="TPR-like"/>
    <property type="match status" value="1"/>
</dbReference>
<dbReference type="Proteomes" id="UP001549749">
    <property type="component" value="Unassembled WGS sequence"/>
</dbReference>
<evidence type="ECO:0000256" key="2">
    <source>
        <dbReference type="ARBA" id="ARBA00006275"/>
    </source>
</evidence>
<evidence type="ECO:0000313" key="9">
    <source>
        <dbReference type="Proteomes" id="UP001549749"/>
    </source>
</evidence>
<gene>
    <name evidence="8" type="ORF">ABR189_23495</name>
</gene>
<keyword evidence="4" id="KW-0472">Membrane</keyword>
<dbReference type="InterPro" id="IPR012944">
    <property type="entry name" value="SusD_RagB_dom"/>
</dbReference>
<feature type="domain" description="RagB/SusD" evidence="6">
    <location>
        <begin position="287"/>
        <end position="543"/>
    </location>
</feature>
<dbReference type="InterPro" id="IPR033985">
    <property type="entry name" value="SusD-like_N"/>
</dbReference>
<evidence type="ECO:0000259" key="6">
    <source>
        <dbReference type="Pfam" id="PF07980"/>
    </source>
</evidence>